<accession>A0AAN1XVY2</accession>
<protein>
    <recommendedName>
        <fullName evidence="2">phosphoribosylglycinamide formyltransferase 1</fullName>
        <ecNumber evidence="2">2.1.2.2</ecNumber>
    </recommendedName>
</protein>
<dbReference type="GO" id="GO:0006189">
    <property type="term" value="P:'de novo' IMP biosynthetic process"/>
    <property type="evidence" value="ECO:0007669"/>
    <property type="project" value="TreeGrafter"/>
</dbReference>
<dbReference type="KEGG" id="vab:WPS_12560"/>
<dbReference type="GO" id="GO:0004644">
    <property type="term" value="F:phosphoribosylglycinamide formyltransferase activity"/>
    <property type="evidence" value="ECO:0007669"/>
    <property type="project" value="UniProtKB-EC"/>
</dbReference>
<gene>
    <name evidence="6" type="ORF">WPS_12560</name>
</gene>
<dbReference type="GO" id="GO:0005829">
    <property type="term" value="C:cytosol"/>
    <property type="evidence" value="ECO:0007669"/>
    <property type="project" value="TreeGrafter"/>
</dbReference>
<reference evidence="6 7" key="1">
    <citation type="journal article" date="2022" name="ISME Commun">
        <title>Vulcanimicrobium alpinus gen. nov. sp. nov., the first cultivated representative of the candidate phylum 'Eremiobacterota', is a metabolically versatile aerobic anoxygenic phototroph.</title>
        <authorList>
            <person name="Yabe S."/>
            <person name="Muto K."/>
            <person name="Abe K."/>
            <person name="Yokota A."/>
            <person name="Staudigel H."/>
            <person name="Tebo B.M."/>
        </authorList>
    </citation>
    <scope>NUCLEOTIDE SEQUENCE [LARGE SCALE GENOMIC DNA]</scope>
    <source>
        <strain evidence="6 7">WC8-2</strain>
    </source>
</reference>
<dbReference type="InterPro" id="IPR016181">
    <property type="entry name" value="Acyl_CoA_acyltransferase"/>
</dbReference>
<dbReference type="AlphaFoldDB" id="A0AAN1XVY2"/>
<dbReference type="Gene3D" id="3.40.630.30">
    <property type="match status" value="1"/>
</dbReference>
<dbReference type="Proteomes" id="UP001317532">
    <property type="component" value="Chromosome"/>
</dbReference>
<keyword evidence="3" id="KW-0808">Transferase</keyword>
<evidence type="ECO:0000256" key="3">
    <source>
        <dbReference type="ARBA" id="ARBA00022679"/>
    </source>
</evidence>
<comment type="pathway">
    <text evidence="1">Purine metabolism; IMP biosynthesis via de novo pathway; N(2)-formyl-N(1)-(5-phospho-D-ribosyl)glycinamide from N(1)-(5-phospho-D-ribosyl)glycinamide (10-formyl THF route): step 1/1.</text>
</comment>
<dbReference type="EMBL" id="AP025523">
    <property type="protein sequence ID" value="BDE05980.1"/>
    <property type="molecule type" value="Genomic_DNA"/>
</dbReference>
<evidence type="ECO:0000259" key="5">
    <source>
        <dbReference type="Pfam" id="PF00551"/>
    </source>
</evidence>
<dbReference type="PANTHER" id="PTHR43369">
    <property type="entry name" value="PHOSPHORIBOSYLGLYCINAMIDE FORMYLTRANSFERASE"/>
    <property type="match status" value="1"/>
</dbReference>
<dbReference type="InterPro" id="IPR002376">
    <property type="entry name" value="Formyl_transf_N"/>
</dbReference>
<dbReference type="PANTHER" id="PTHR43369:SF2">
    <property type="entry name" value="PHOSPHORIBOSYLGLYCINAMIDE FORMYLTRANSFERASE"/>
    <property type="match status" value="1"/>
</dbReference>
<keyword evidence="4" id="KW-0658">Purine biosynthesis</keyword>
<dbReference type="RefSeq" id="WP_317996984.1">
    <property type="nucleotide sequence ID" value="NZ_AP025523.1"/>
</dbReference>
<dbReference type="SUPFAM" id="SSF53328">
    <property type="entry name" value="Formyltransferase"/>
    <property type="match status" value="1"/>
</dbReference>
<dbReference type="SUPFAM" id="SSF55729">
    <property type="entry name" value="Acyl-CoA N-acyltransferases (Nat)"/>
    <property type="match status" value="1"/>
</dbReference>
<organism evidence="6 7">
    <name type="scientific">Vulcanimicrobium alpinum</name>
    <dbReference type="NCBI Taxonomy" id="3016050"/>
    <lineage>
        <taxon>Bacteria</taxon>
        <taxon>Bacillati</taxon>
        <taxon>Vulcanimicrobiota</taxon>
        <taxon>Vulcanimicrobiia</taxon>
        <taxon>Vulcanimicrobiales</taxon>
        <taxon>Vulcanimicrobiaceae</taxon>
        <taxon>Vulcanimicrobium</taxon>
    </lineage>
</organism>
<evidence type="ECO:0000256" key="2">
    <source>
        <dbReference type="ARBA" id="ARBA00012254"/>
    </source>
</evidence>
<evidence type="ECO:0000256" key="1">
    <source>
        <dbReference type="ARBA" id="ARBA00005054"/>
    </source>
</evidence>
<dbReference type="Pfam" id="PF00551">
    <property type="entry name" value="Formyl_trans_N"/>
    <property type="match status" value="1"/>
</dbReference>
<dbReference type="EC" id="2.1.2.2" evidence="2"/>
<evidence type="ECO:0000256" key="4">
    <source>
        <dbReference type="ARBA" id="ARBA00022755"/>
    </source>
</evidence>
<dbReference type="InterPro" id="IPR036477">
    <property type="entry name" value="Formyl_transf_N_sf"/>
</dbReference>
<sequence length="374" mass="40158">MPHNLLAALDDERYGAAGLARAHDAAVRAGYTLQRVDGPDDLLAAWIDLQWPGSWWSSEARAGSAWVAHRDGAIAGFAAFGARGLRFPWLRRWHDRTDVGIFGPYGVGAADRGRGAGEPLLTAALCGLREAGFAFALIPAVDGAPLIDLYTMRTAAAVVDTYAYDDGRRRRATILASGAGTNARNVMERVRAGTLPLELAALVSDRPGAGALDAARERDIPAIALAWDRETETRAAFDARIIEAVAATRPELVLLLGWMHLLPAAFLERFPETINLHPSFLPLDPAADEVLAPDGTTIPALRGAHALRDALRAGVAWTGATVHYVTTATDRGSVLVRIPLAVGTVTSETELRERVRPVEFAAVAGAIRRWSFER</sequence>
<proteinExistence type="predicted"/>
<feature type="domain" description="Formyl transferase N-terminal" evidence="5">
    <location>
        <begin position="171"/>
        <end position="362"/>
    </location>
</feature>
<evidence type="ECO:0000313" key="7">
    <source>
        <dbReference type="Proteomes" id="UP001317532"/>
    </source>
</evidence>
<evidence type="ECO:0000313" key="6">
    <source>
        <dbReference type="EMBL" id="BDE05980.1"/>
    </source>
</evidence>
<dbReference type="Gene3D" id="3.40.50.170">
    <property type="entry name" value="Formyl transferase, N-terminal domain"/>
    <property type="match status" value="1"/>
</dbReference>
<keyword evidence="7" id="KW-1185">Reference proteome</keyword>
<name>A0AAN1XVY2_UNVUL</name>